<evidence type="ECO:0000313" key="1">
    <source>
        <dbReference type="EnsemblPlants" id="OB02G19140.1"/>
    </source>
</evidence>
<dbReference type="Proteomes" id="UP000006038">
    <property type="component" value="Unassembled WGS sequence"/>
</dbReference>
<dbReference type="HOGENOM" id="CLU_2658457_0_0_1"/>
<accession>J3LB97</accession>
<protein>
    <submittedName>
        <fullName evidence="1">Uncharacterized protein</fullName>
    </submittedName>
</protein>
<reference evidence="1" key="1">
    <citation type="submission" date="2013-04" db="UniProtKB">
        <authorList>
            <consortium name="EnsemblPlants"/>
        </authorList>
    </citation>
    <scope>IDENTIFICATION</scope>
</reference>
<dbReference type="Gramene" id="OB02G19140.1">
    <property type="protein sequence ID" value="OB02G19140.1"/>
    <property type="gene ID" value="OB02G19140"/>
</dbReference>
<sequence>MGLRMHVAALVREFKWGTGDGVDLVERDGFFKTMHTPLRAPHIPTCCKSISRHTPTDGSCQSTSDEWVATPLDSVV</sequence>
<dbReference type="AlphaFoldDB" id="J3LB97"/>
<name>J3LB97_ORYBR</name>
<keyword evidence="2" id="KW-1185">Reference proteome</keyword>
<organism evidence="1">
    <name type="scientific">Oryza brachyantha</name>
    <name type="common">malo sina</name>
    <dbReference type="NCBI Taxonomy" id="4533"/>
    <lineage>
        <taxon>Eukaryota</taxon>
        <taxon>Viridiplantae</taxon>
        <taxon>Streptophyta</taxon>
        <taxon>Embryophyta</taxon>
        <taxon>Tracheophyta</taxon>
        <taxon>Spermatophyta</taxon>
        <taxon>Magnoliopsida</taxon>
        <taxon>Liliopsida</taxon>
        <taxon>Poales</taxon>
        <taxon>Poaceae</taxon>
        <taxon>BOP clade</taxon>
        <taxon>Oryzoideae</taxon>
        <taxon>Oryzeae</taxon>
        <taxon>Oryzinae</taxon>
        <taxon>Oryza</taxon>
    </lineage>
</organism>
<proteinExistence type="predicted"/>
<evidence type="ECO:0000313" key="2">
    <source>
        <dbReference type="Proteomes" id="UP000006038"/>
    </source>
</evidence>
<dbReference type="EnsemblPlants" id="OB02G19140.1">
    <property type="protein sequence ID" value="OB02G19140.1"/>
    <property type="gene ID" value="OB02G19140"/>
</dbReference>